<dbReference type="InterPro" id="IPR014757">
    <property type="entry name" value="Tscrpt_reg_IclR_C"/>
</dbReference>
<feature type="domain" description="HTH iclR-type" evidence="4">
    <location>
        <begin position="9"/>
        <end position="69"/>
    </location>
</feature>
<dbReference type="SMART" id="SM00346">
    <property type="entry name" value="HTH_ICLR"/>
    <property type="match status" value="1"/>
</dbReference>
<evidence type="ECO:0000259" key="5">
    <source>
        <dbReference type="PROSITE" id="PS51078"/>
    </source>
</evidence>
<dbReference type="Gene3D" id="3.30.450.40">
    <property type="match status" value="1"/>
</dbReference>
<dbReference type="PANTHER" id="PTHR30136:SF24">
    <property type="entry name" value="HTH-TYPE TRANSCRIPTIONAL REPRESSOR ALLR"/>
    <property type="match status" value="1"/>
</dbReference>
<dbReference type="Pfam" id="PF01614">
    <property type="entry name" value="IclR_C"/>
    <property type="match status" value="1"/>
</dbReference>
<keyword evidence="2" id="KW-0238">DNA-binding</keyword>
<name>A0A0M3AMX4_9SPHN</name>
<comment type="caution">
    <text evidence="6">The sequence shown here is derived from an EMBL/GenBank/DDBJ whole genome shotgun (WGS) entry which is preliminary data.</text>
</comment>
<dbReference type="InterPro" id="IPR029016">
    <property type="entry name" value="GAF-like_dom_sf"/>
</dbReference>
<dbReference type="EMBL" id="LBIC01000006">
    <property type="protein sequence ID" value="KKW91517.1"/>
    <property type="molecule type" value="Genomic_DNA"/>
</dbReference>
<dbReference type="GO" id="GO:0003677">
    <property type="term" value="F:DNA binding"/>
    <property type="evidence" value="ECO:0007669"/>
    <property type="project" value="UniProtKB-KW"/>
</dbReference>
<dbReference type="GO" id="GO:0045892">
    <property type="term" value="P:negative regulation of DNA-templated transcription"/>
    <property type="evidence" value="ECO:0007669"/>
    <property type="project" value="TreeGrafter"/>
</dbReference>
<dbReference type="InterPro" id="IPR050707">
    <property type="entry name" value="HTH_MetabolicPath_Reg"/>
</dbReference>
<reference evidence="6 7" key="1">
    <citation type="submission" date="2015-04" db="EMBL/GenBank/DDBJ databases">
        <title>Genome sequence of aromatic hydrocarbons-degrading Sphingobium chungbukense DJ77.</title>
        <authorList>
            <person name="Kim Y.-C."/>
            <person name="Chae J.-C."/>
        </authorList>
    </citation>
    <scope>NUCLEOTIDE SEQUENCE [LARGE SCALE GENOMIC DNA]</scope>
    <source>
        <strain evidence="6 7">DJ77</strain>
    </source>
</reference>
<evidence type="ECO:0000256" key="1">
    <source>
        <dbReference type="ARBA" id="ARBA00023015"/>
    </source>
</evidence>
<dbReference type="AlphaFoldDB" id="A0A0M3AMX4"/>
<dbReference type="PROSITE" id="PS51077">
    <property type="entry name" value="HTH_ICLR"/>
    <property type="match status" value="1"/>
</dbReference>
<evidence type="ECO:0000256" key="3">
    <source>
        <dbReference type="ARBA" id="ARBA00023163"/>
    </source>
</evidence>
<accession>A0A0M3AMX4</accession>
<sequence>MSLSRTSPPLSVDKSLALLVHALEGDFASMSALASAAGLPLSTAHRLLTGLQRAGFIVPVSRGRYISGPTLRRLARPENETNRILMQIAAPILAKLSRRTSRICHLGVLEDGMMTYLIKEGDAEDHALSRQGMQLEAYCTGLGKALLAHMPEPQRNDYLSSGTFVALTPHTLTTPEALSAEFDRIRRSGYALDEQEILPGLVCIAVPIQLEGRVIAAISLVVTHKGGPVRPQAYFARLRAAAIEIELRLQPFSDMLQL</sequence>
<dbReference type="PATRIC" id="fig|56193.3.peg.2926"/>
<dbReference type="STRING" id="56193.YP76_14025"/>
<proteinExistence type="predicted"/>
<evidence type="ECO:0000313" key="6">
    <source>
        <dbReference type="EMBL" id="KKW91517.1"/>
    </source>
</evidence>
<evidence type="ECO:0000313" key="7">
    <source>
        <dbReference type="Proteomes" id="UP000033874"/>
    </source>
</evidence>
<keyword evidence="3" id="KW-0804">Transcription</keyword>
<dbReference type="InterPro" id="IPR005471">
    <property type="entry name" value="Tscrpt_reg_IclR_N"/>
</dbReference>
<dbReference type="InterPro" id="IPR036388">
    <property type="entry name" value="WH-like_DNA-bd_sf"/>
</dbReference>
<feature type="domain" description="IclR-ED" evidence="5">
    <location>
        <begin position="72"/>
        <end position="251"/>
    </location>
</feature>
<dbReference type="InterPro" id="IPR036390">
    <property type="entry name" value="WH_DNA-bd_sf"/>
</dbReference>
<dbReference type="GO" id="GO:0003700">
    <property type="term" value="F:DNA-binding transcription factor activity"/>
    <property type="evidence" value="ECO:0007669"/>
    <property type="project" value="TreeGrafter"/>
</dbReference>
<evidence type="ECO:0000256" key="2">
    <source>
        <dbReference type="ARBA" id="ARBA00023125"/>
    </source>
</evidence>
<dbReference type="SUPFAM" id="SSF46785">
    <property type="entry name" value="Winged helix' DNA-binding domain"/>
    <property type="match status" value="1"/>
</dbReference>
<gene>
    <name evidence="6" type="ORF">YP76_14025</name>
</gene>
<dbReference type="Proteomes" id="UP000033874">
    <property type="component" value="Unassembled WGS sequence"/>
</dbReference>
<dbReference type="PANTHER" id="PTHR30136">
    <property type="entry name" value="HELIX-TURN-HELIX TRANSCRIPTIONAL REGULATOR, ICLR FAMILY"/>
    <property type="match status" value="1"/>
</dbReference>
<evidence type="ECO:0000259" key="4">
    <source>
        <dbReference type="PROSITE" id="PS51077"/>
    </source>
</evidence>
<dbReference type="PROSITE" id="PS51078">
    <property type="entry name" value="ICLR_ED"/>
    <property type="match status" value="1"/>
</dbReference>
<keyword evidence="7" id="KW-1185">Reference proteome</keyword>
<keyword evidence="1" id="KW-0805">Transcription regulation</keyword>
<dbReference type="Gene3D" id="1.10.10.10">
    <property type="entry name" value="Winged helix-like DNA-binding domain superfamily/Winged helix DNA-binding domain"/>
    <property type="match status" value="1"/>
</dbReference>
<protein>
    <submittedName>
        <fullName evidence="6">Transcriptional regulator IclR-like protein</fullName>
    </submittedName>
</protein>
<organism evidence="6 7">
    <name type="scientific">Sphingobium chungbukense</name>
    <dbReference type="NCBI Taxonomy" id="56193"/>
    <lineage>
        <taxon>Bacteria</taxon>
        <taxon>Pseudomonadati</taxon>
        <taxon>Pseudomonadota</taxon>
        <taxon>Alphaproteobacteria</taxon>
        <taxon>Sphingomonadales</taxon>
        <taxon>Sphingomonadaceae</taxon>
        <taxon>Sphingobium</taxon>
    </lineage>
</organism>
<dbReference type="SUPFAM" id="SSF55781">
    <property type="entry name" value="GAF domain-like"/>
    <property type="match status" value="1"/>
</dbReference>
<dbReference type="Pfam" id="PF09339">
    <property type="entry name" value="HTH_IclR"/>
    <property type="match status" value="1"/>
</dbReference>